<dbReference type="PROSITE" id="PS50041">
    <property type="entry name" value="C_TYPE_LECTIN_2"/>
    <property type="match status" value="1"/>
</dbReference>
<dbReference type="Ensembl" id="ENSDLAT00005026487.2">
    <property type="protein sequence ID" value="ENSDLAP00005024785.2"/>
    <property type="gene ID" value="ENSDLAG00005011310.2"/>
</dbReference>
<keyword evidence="2" id="KW-1015">Disulfide bond</keyword>
<feature type="domain" description="C-type lectin" evidence="5">
    <location>
        <begin position="155"/>
        <end position="261"/>
    </location>
</feature>
<dbReference type="InterPro" id="IPR033989">
    <property type="entry name" value="CD209-like_CTLD"/>
</dbReference>
<dbReference type="Pfam" id="PF00059">
    <property type="entry name" value="Lectin_C"/>
    <property type="match status" value="1"/>
</dbReference>
<keyword evidence="4" id="KW-0812">Transmembrane</keyword>
<dbReference type="CDD" id="cd03590">
    <property type="entry name" value="CLECT_DC-SIGN_like"/>
    <property type="match status" value="1"/>
</dbReference>
<evidence type="ECO:0000256" key="1">
    <source>
        <dbReference type="ARBA" id="ARBA00022734"/>
    </source>
</evidence>
<feature type="region of interest" description="Disordered" evidence="3">
    <location>
        <begin position="78"/>
        <end position="136"/>
    </location>
</feature>
<dbReference type="Proteomes" id="UP000694389">
    <property type="component" value="Unassembled WGS sequence"/>
</dbReference>
<reference evidence="6" key="1">
    <citation type="submission" date="2025-08" db="UniProtKB">
        <authorList>
            <consortium name="Ensembl"/>
        </authorList>
    </citation>
    <scope>IDENTIFICATION</scope>
</reference>
<keyword evidence="7" id="KW-1185">Reference proteome</keyword>
<dbReference type="Pfam" id="PF23404">
    <property type="entry name" value="FAZ1_C"/>
    <property type="match status" value="2"/>
</dbReference>
<dbReference type="PANTHER" id="PTHR22803">
    <property type="entry name" value="MANNOSE, PHOSPHOLIPASE, LECTIN RECEPTOR RELATED"/>
    <property type="match status" value="1"/>
</dbReference>
<dbReference type="AlphaFoldDB" id="A0A8C4EVA2"/>
<reference evidence="6" key="2">
    <citation type="submission" date="2025-09" db="UniProtKB">
        <authorList>
            <consortium name="Ensembl"/>
        </authorList>
    </citation>
    <scope>IDENTIFICATION</scope>
</reference>
<dbReference type="InterPro" id="IPR050111">
    <property type="entry name" value="C-type_lectin/snaclec_domain"/>
</dbReference>
<dbReference type="InterPro" id="IPR018378">
    <property type="entry name" value="C-type_lectin_CS"/>
</dbReference>
<organism evidence="6 7">
    <name type="scientific">Dicentrarchus labrax</name>
    <name type="common">European seabass</name>
    <name type="synonym">Morone labrax</name>
    <dbReference type="NCBI Taxonomy" id="13489"/>
    <lineage>
        <taxon>Eukaryota</taxon>
        <taxon>Metazoa</taxon>
        <taxon>Chordata</taxon>
        <taxon>Craniata</taxon>
        <taxon>Vertebrata</taxon>
        <taxon>Euteleostomi</taxon>
        <taxon>Actinopterygii</taxon>
        <taxon>Neopterygii</taxon>
        <taxon>Teleostei</taxon>
        <taxon>Neoteleostei</taxon>
        <taxon>Acanthomorphata</taxon>
        <taxon>Eupercaria</taxon>
        <taxon>Moronidae</taxon>
        <taxon>Dicentrarchus</taxon>
    </lineage>
</organism>
<sequence length="266" mass="31120">MDQPLDIYANVQRLSDIPSKRERETQISENIYENLEPKRTRSSCRAAAVCLGLLCILLVIGLITLLRTSYNNLTEEKDQLTTEKDQLTTEKDRLTTEKDRLTTEKDQLTTEKDRLTTEKDQLTTEKDQLTTEKDQLTTEKDKLTTDQLTKENDKLTKEKKTWKASRDDCLKKGADLMIINSEEEQDFTRQLKDNMWIGLTDSETEGTWKWVDGTPLTTSYWMDGEPNNYDLKEDCVEVRYHEKENSWNDKPCDLPNFWICEKKVSL</sequence>
<dbReference type="SMART" id="SM00034">
    <property type="entry name" value="CLECT"/>
    <property type="match status" value="1"/>
</dbReference>
<name>A0A8C4EVA2_DICLA</name>
<keyword evidence="4" id="KW-1133">Transmembrane helix</keyword>
<dbReference type="InterPro" id="IPR056615">
    <property type="entry name" value="FAZ1_C"/>
</dbReference>
<evidence type="ECO:0000256" key="4">
    <source>
        <dbReference type="SAM" id="Phobius"/>
    </source>
</evidence>
<evidence type="ECO:0000313" key="7">
    <source>
        <dbReference type="Proteomes" id="UP000694389"/>
    </source>
</evidence>
<dbReference type="InterPro" id="IPR001304">
    <property type="entry name" value="C-type_lectin-like"/>
</dbReference>
<dbReference type="GO" id="GO:0030246">
    <property type="term" value="F:carbohydrate binding"/>
    <property type="evidence" value="ECO:0007669"/>
    <property type="project" value="UniProtKB-KW"/>
</dbReference>
<evidence type="ECO:0000256" key="3">
    <source>
        <dbReference type="SAM" id="MobiDB-lite"/>
    </source>
</evidence>
<proteinExistence type="predicted"/>
<keyword evidence="4" id="KW-0472">Membrane</keyword>
<dbReference type="Gene3D" id="3.10.100.10">
    <property type="entry name" value="Mannose-Binding Protein A, subunit A"/>
    <property type="match status" value="1"/>
</dbReference>
<dbReference type="InterPro" id="IPR016186">
    <property type="entry name" value="C-type_lectin-like/link_sf"/>
</dbReference>
<dbReference type="InterPro" id="IPR016187">
    <property type="entry name" value="CTDL_fold"/>
</dbReference>
<protein>
    <recommendedName>
        <fullName evidence="5">C-type lectin domain-containing protein</fullName>
    </recommendedName>
</protein>
<evidence type="ECO:0000313" key="6">
    <source>
        <dbReference type="Ensembl" id="ENSDLAP00005024785.2"/>
    </source>
</evidence>
<dbReference type="PROSITE" id="PS00615">
    <property type="entry name" value="C_TYPE_LECTIN_1"/>
    <property type="match status" value="1"/>
</dbReference>
<feature type="transmembrane region" description="Helical" evidence="4">
    <location>
        <begin position="46"/>
        <end position="66"/>
    </location>
</feature>
<dbReference type="GeneTree" id="ENSGT01020000230338"/>
<keyword evidence="1" id="KW-0430">Lectin</keyword>
<evidence type="ECO:0000256" key="2">
    <source>
        <dbReference type="ARBA" id="ARBA00023157"/>
    </source>
</evidence>
<evidence type="ECO:0000259" key="5">
    <source>
        <dbReference type="PROSITE" id="PS50041"/>
    </source>
</evidence>
<accession>A0A8C4EVA2</accession>
<dbReference type="Gene3D" id="1.20.5.400">
    <property type="match status" value="2"/>
</dbReference>
<dbReference type="SUPFAM" id="SSF56436">
    <property type="entry name" value="C-type lectin-like"/>
    <property type="match status" value="1"/>
</dbReference>